<proteinExistence type="predicted"/>
<gene>
    <name evidence="2" type="primary">GYG1_6</name>
    <name evidence="2" type="ORF">TNIN_233511</name>
</gene>
<dbReference type="AlphaFoldDB" id="A0A8X6YEZ5"/>
<evidence type="ECO:0000256" key="1">
    <source>
        <dbReference type="SAM" id="MobiDB-lite"/>
    </source>
</evidence>
<evidence type="ECO:0000313" key="2">
    <source>
        <dbReference type="EMBL" id="GFY69645.1"/>
    </source>
</evidence>
<feature type="compositionally biased region" description="Basic and acidic residues" evidence="1">
    <location>
        <begin position="130"/>
        <end position="139"/>
    </location>
</feature>
<dbReference type="OrthoDB" id="6432516at2759"/>
<feature type="compositionally biased region" description="Polar residues" evidence="1">
    <location>
        <begin position="119"/>
        <end position="129"/>
    </location>
</feature>
<name>A0A8X6YEZ5_9ARAC</name>
<comment type="caution">
    <text evidence="2">The sequence shown here is derived from an EMBL/GenBank/DDBJ whole genome shotgun (WGS) entry which is preliminary data.</text>
</comment>
<evidence type="ECO:0000313" key="3">
    <source>
        <dbReference type="Proteomes" id="UP000886998"/>
    </source>
</evidence>
<protein>
    <submittedName>
        <fullName evidence="2">Glycogenin-1</fullName>
    </submittedName>
</protein>
<accession>A0A8X6YEZ5</accession>
<sequence>MAESQKDILNEKELNESSIAQTLSDSKPCLKHAAENVSRKITPDMNNEDPLCKNCSKTILSYIFLIQDMLDGLARKVYCDQDSSHCIQCLRQDSRSTDSLTDEKSSPVKDISDFKNESSPELNGYSEGNKTPRDEKLESNSDLSSTIVPEVSAKPKKSKKVSSRKNSRRISMEVKENFIEMSPESYVNRDGWLTHFLYNVTPATDSIYPSYTNRNDKRITVVANEKGNSTEDVPIVNKENKSVFNDYYIKNTVETSTFEPALNPGTLPDVISNASTKQYEPQMCYKEKNLDYHDEETTDLSSYSHTFDSKKCQKAL</sequence>
<feature type="compositionally biased region" description="Basic and acidic residues" evidence="1">
    <location>
        <begin position="97"/>
        <end position="118"/>
    </location>
</feature>
<reference evidence="2" key="1">
    <citation type="submission" date="2020-08" db="EMBL/GenBank/DDBJ databases">
        <title>Multicomponent nature underlies the extraordinary mechanical properties of spider dragline silk.</title>
        <authorList>
            <person name="Kono N."/>
            <person name="Nakamura H."/>
            <person name="Mori M."/>
            <person name="Yoshida Y."/>
            <person name="Ohtoshi R."/>
            <person name="Malay A.D."/>
            <person name="Moran D.A.P."/>
            <person name="Tomita M."/>
            <person name="Numata K."/>
            <person name="Arakawa K."/>
        </authorList>
    </citation>
    <scope>NUCLEOTIDE SEQUENCE</scope>
</reference>
<dbReference type="Proteomes" id="UP000886998">
    <property type="component" value="Unassembled WGS sequence"/>
</dbReference>
<feature type="region of interest" description="Disordered" evidence="1">
    <location>
        <begin position="97"/>
        <end position="168"/>
    </location>
</feature>
<feature type="compositionally biased region" description="Basic residues" evidence="1">
    <location>
        <begin position="154"/>
        <end position="168"/>
    </location>
</feature>
<organism evidence="2 3">
    <name type="scientific">Trichonephila inaurata madagascariensis</name>
    <dbReference type="NCBI Taxonomy" id="2747483"/>
    <lineage>
        <taxon>Eukaryota</taxon>
        <taxon>Metazoa</taxon>
        <taxon>Ecdysozoa</taxon>
        <taxon>Arthropoda</taxon>
        <taxon>Chelicerata</taxon>
        <taxon>Arachnida</taxon>
        <taxon>Araneae</taxon>
        <taxon>Araneomorphae</taxon>
        <taxon>Entelegynae</taxon>
        <taxon>Araneoidea</taxon>
        <taxon>Nephilidae</taxon>
        <taxon>Trichonephila</taxon>
        <taxon>Trichonephila inaurata</taxon>
    </lineage>
</organism>
<keyword evidence="3" id="KW-1185">Reference proteome</keyword>
<dbReference type="EMBL" id="BMAV01017726">
    <property type="protein sequence ID" value="GFY69645.1"/>
    <property type="molecule type" value="Genomic_DNA"/>
</dbReference>